<dbReference type="InterPro" id="IPR009100">
    <property type="entry name" value="AcylCoA_DH/oxidase_NM_dom_sf"/>
</dbReference>
<dbReference type="InterPro" id="IPR013786">
    <property type="entry name" value="AcylCoA_DH/ox_N"/>
</dbReference>
<gene>
    <name evidence="11" type="ORF">V1479_14435</name>
</gene>
<dbReference type="InterPro" id="IPR036250">
    <property type="entry name" value="AcylCo_DH-like_C"/>
</dbReference>
<dbReference type="GO" id="GO:0016491">
    <property type="term" value="F:oxidoreductase activity"/>
    <property type="evidence" value="ECO:0007669"/>
    <property type="project" value="UniProtKB-KW"/>
</dbReference>
<dbReference type="Gene3D" id="1.20.140.10">
    <property type="entry name" value="Butyryl-CoA Dehydrogenase, subunit A, domain 3"/>
    <property type="match status" value="1"/>
</dbReference>
<protein>
    <recommendedName>
        <fullName evidence="3">Medium-chain specific acyl-CoA dehydrogenase, mitochondrial</fullName>
    </recommendedName>
</protein>
<dbReference type="RefSeq" id="WP_368803517.1">
    <property type="nucleotide sequence ID" value="NZ_JAZHFV010000004.1"/>
</dbReference>
<evidence type="ECO:0000256" key="1">
    <source>
        <dbReference type="ARBA" id="ARBA00001974"/>
    </source>
</evidence>
<comment type="cofactor">
    <cofactor evidence="1 7">
        <name>FAD</name>
        <dbReference type="ChEBI" id="CHEBI:57692"/>
    </cofactor>
</comment>
<name>A0ABV3WUZ3_9HYPH</name>
<dbReference type="Proteomes" id="UP001559025">
    <property type="component" value="Unassembled WGS sequence"/>
</dbReference>
<evidence type="ECO:0000313" key="11">
    <source>
        <dbReference type="EMBL" id="MEX4008507.1"/>
    </source>
</evidence>
<reference evidence="11 12" key="1">
    <citation type="submission" date="2024-01" db="EMBL/GenBank/DDBJ databases">
        <title>New evidence supports the origin of RcGTA from prophage.</title>
        <authorList>
            <person name="Xu Y."/>
            <person name="Liu B."/>
            <person name="Chen F."/>
        </authorList>
    </citation>
    <scope>NUCLEOTIDE SEQUENCE [LARGE SCALE GENOMIC DNA]</scope>
    <source>
        <strain evidence="11 12">CBW1107-2</strain>
    </source>
</reference>
<dbReference type="InterPro" id="IPR037069">
    <property type="entry name" value="AcylCoA_DH/ox_N_sf"/>
</dbReference>
<evidence type="ECO:0000256" key="4">
    <source>
        <dbReference type="ARBA" id="ARBA00022630"/>
    </source>
</evidence>
<dbReference type="Pfam" id="PF02770">
    <property type="entry name" value="Acyl-CoA_dh_M"/>
    <property type="match status" value="1"/>
</dbReference>
<keyword evidence="12" id="KW-1185">Reference proteome</keyword>
<comment type="caution">
    <text evidence="11">The sequence shown here is derived from an EMBL/GenBank/DDBJ whole genome shotgun (WGS) entry which is preliminary data.</text>
</comment>
<dbReference type="InterPro" id="IPR009075">
    <property type="entry name" value="AcylCo_DH/oxidase_C"/>
</dbReference>
<evidence type="ECO:0000256" key="6">
    <source>
        <dbReference type="ARBA" id="ARBA00023002"/>
    </source>
</evidence>
<dbReference type="PANTHER" id="PTHR48083:SF2">
    <property type="entry name" value="MEDIUM-CHAIN SPECIFIC ACYL-COA DEHYDROGENASE, MITOCHONDRIAL"/>
    <property type="match status" value="1"/>
</dbReference>
<dbReference type="Pfam" id="PF00441">
    <property type="entry name" value="Acyl-CoA_dh_1"/>
    <property type="match status" value="1"/>
</dbReference>
<evidence type="ECO:0000259" key="8">
    <source>
        <dbReference type="Pfam" id="PF00441"/>
    </source>
</evidence>
<keyword evidence="5 7" id="KW-0274">FAD</keyword>
<sequence>MTATATFELPEDLAMVRDSVRRFAIEHLRPLERMVLEREAARGFGDEPLVPRDVELQLNAHAREIGLYGVDVPEEYGGQDLGALAKCIVIEELKQSITPYVAPPDSPNLHLLKALCRGDQIDRYLLPYARGEKKACLALTEAGAGSDAGAIRMPARRRNGKWVLFGSKIFISNARSADFIIAIAVTDPAKGAHGGMTAFLVDKGTPGLSVPTNYAMIGEYCPYEVVFDDVELDDGQVLGDVGEAFAPLQQRLAVRRMEISARCLGLARRCIEMMIEQAQSRSTFGRPLADRQTAQWWIADSYQEMEMVRLITWRLANRVDRGEANLRSEASMVKVQGTEMIARVVDRAIQLHGGMGVSKELPLEYIYRATRVYRIVEGPSEVHRWIIARDLLRNGVRS</sequence>
<feature type="domain" description="Acyl-CoA dehydrogenase/oxidase N-terminal" evidence="10">
    <location>
        <begin position="11"/>
        <end position="132"/>
    </location>
</feature>
<organism evidence="11 12">
    <name type="scientific">Neoaquamicrobium sediminum</name>
    <dbReference type="NCBI Taxonomy" id="1849104"/>
    <lineage>
        <taxon>Bacteria</taxon>
        <taxon>Pseudomonadati</taxon>
        <taxon>Pseudomonadota</taxon>
        <taxon>Alphaproteobacteria</taxon>
        <taxon>Hyphomicrobiales</taxon>
        <taxon>Phyllobacteriaceae</taxon>
        <taxon>Neoaquamicrobium</taxon>
    </lineage>
</organism>
<evidence type="ECO:0000313" key="12">
    <source>
        <dbReference type="Proteomes" id="UP001559025"/>
    </source>
</evidence>
<dbReference type="Gene3D" id="2.40.110.10">
    <property type="entry name" value="Butyryl-CoA Dehydrogenase, subunit A, domain 2"/>
    <property type="match status" value="1"/>
</dbReference>
<dbReference type="EMBL" id="JAZHFV010000004">
    <property type="protein sequence ID" value="MEX4008507.1"/>
    <property type="molecule type" value="Genomic_DNA"/>
</dbReference>
<keyword evidence="4 7" id="KW-0285">Flavoprotein</keyword>
<dbReference type="Gene3D" id="1.10.540.10">
    <property type="entry name" value="Acyl-CoA dehydrogenase/oxidase, N-terminal domain"/>
    <property type="match status" value="1"/>
</dbReference>
<feature type="domain" description="Acyl-CoA oxidase/dehydrogenase middle" evidence="9">
    <location>
        <begin position="136"/>
        <end position="230"/>
    </location>
</feature>
<dbReference type="InterPro" id="IPR050741">
    <property type="entry name" value="Acyl-CoA_dehydrogenase"/>
</dbReference>
<dbReference type="SUPFAM" id="SSF47203">
    <property type="entry name" value="Acyl-CoA dehydrogenase C-terminal domain-like"/>
    <property type="match status" value="1"/>
</dbReference>
<evidence type="ECO:0000259" key="10">
    <source>
        <dbReference type="Pfam" id="PF02771"/>
    </source>
</evidence>
<dbReference type="InterPro" id="IPR046373">
    <property type="entry name" value="Acyl-CoA_Oxase/DH_mid-dom_sf"/>
</dbReference>
<keyword evidence="6 7" id="KW-0560">Oxidoreductase</keyword>
<evidence type="ECO:0000256" key="2">
    <source>
        <dbReference type="ARBA" id="ARBA00009347"/>
    </source>
</evidence>
<evidence type="ECO:0000256" key="5">
    <source>
        <dbReference type="ARBA" id="ARBA00022827"/>
    </source>
</evidence>
<dbReference type="InterPro" id="IPR006091">
    <property type="entry name" value="Acyl-CoA_Oxase/DH_mid-dom"/>
</dbReference>
<dbReference type="PROSITE" id="PS00072">
    <property type="entry name" value="ACYL_COA_DH_1"/>
    <property type="match status" value="1"/>
</dbReference>
<dbReference type="SUPFAM" id="SSF56645">
    <property type="entry name" value="Acyl-CoA dehydrogenase NM domain-like"/>
    <property type="match status" value="1"/>
</dbReference>
<dbReference type="Pfam" id="PF02771">
    <property type="entry name" value="Acyl-CoA_dh_N"/>
    <property type="match status" value="1"/>
</dbReference>
<dbReference type="PANTHER" id="PTHR48083">
    <property type="entry name" value="MEDIUM-CHAIN SPECIFIC ACYL-COA DEHYDROGENASE, MITOCHONDRIAL-RELATED"/>
    <property type="match status" value="1"/>
</dbReference>
<accession>A0ABV3WUZ3</accession>
<dbReference type="CDD" id="cd00567">
    <property type="entry name" value="ACAD"/>
    <property type="match status" value="1"/>
</dbReference>
<feature type="domain" description="Acyl-CoA dehydrogenase/oxidase C-terminal" evidence="8">
    <location>
        <begin position="249"/>
        <end position="391"/>
    </location>
</feature>
<evidence type="ECO:0000259" key="9">
    <source>
        <dbReference type="Pfam" id="PF02770"/>
    </source>
</evidence>
<dbReference type="InterPro" id="IPR006089">
    <property type="entry name" value="Acyl-CoA_DH_CS"/>
</dbReference>
<comment type="similarity">
    <text evidence="2 7">Belongs to the acyl-CoA dehydrogenase family.</text>
</comment>
<proteinExistence type="inferred from homology"/>
<evidence type="ECO:0000256" key="7">
    <source>
        <dbReference type="RuleBase" id="RU362125"/>
    </source>
</evidence>
<evidence type="ECO:0000256" key="3">
    <source>
        <dbReference type="ARBA" id="ARBA00019125"/>
    </source>
</evidence>